<dbReference type="InterPro" id="IPR023476">
    <property type="entry name" value="Pep_tRNA_hydro_II_dom_sf"/>
</dbReference>
<evidence type="ECO:0000313" key="1">
    <source>
        <dbReference type="EMBL" id="EHL30756.1"/>
    </source>
</evidence>
<dbReference type="AlphaFoldDB" id="G9EPQ4"/>
<dbReference type="RefSeq" id="WP_006871159.1">
    <property type="nucleotide sequence ID" value="NZ_JH413825.1"/>
</dbReference>
<reference evidence="1 2" key="1">
    <citation type="journal article" date="2011" name="BMC Genomics">
        <title>Insight into cross-talk between intra-amoebal pathogens.</title>
        <authorList>
            <person name="Gimenez G."/>
            <person name="Bertelli C."/>
            <person name="Moliner C."/>
            <person name="Robert C."/>
            <person name="Raoult D."/>
            <person name="Fournier P.E."/>
            <person name="Greub G."/>
        </authorList>
    </citation>
    <scope>NUCLEOTIDE SEQUENCE [LARGE SCALE GENOMIC DNA]</scope>
    <source>
        <strain evidence="1 2">LLAP12</strain>
    </source>
</reference>
<evidence type="ECO:0000313" key="2">
    <source>
        <dbReference type="Proteomes" id="UP000002770"/>
    </source>
</evidence>
<proteinExistence type="predicted"/>
<dbReference type="STRING" id="658187.LDG_7242"/>
<organism evidence="1 2">
    <name type="scientific">Legionella drancourtii LLAP12</name>
    <dbReference type="NCBI Taxonomy" id="658187"/>
    <lineage>
        <taxon>Bacteria</taxon>
        <taxon>Pseudomonadati</taxon>
        <taxon>Pseudomonadota</taxon>
        <taxon>Gammaproteobacteria</taxon>
        <taxon>Legionellales</taxon>
        <taxon>Legionellaceae</taxon>
        <taxon>Legionella</taxon>
    </lineage>
</organism>
<dbReference type="Pfam" id="PF09391">
    <property type="entry name" value="DUF2000"/>
    <property type="match status" value="1"/>
</dbReference>
<sequence length="53" mass="6237">MSVEFQNKLVAVLNKSIERTLQTKEENLIYYGIVLFGDWTKATELTKKCSLWR</sequence>
<protein>
    <submittedName>
        <fullName evidence="1">Uncharacterized protein</fullName>
    </submittedName>
</protein>
<dbReference type="InterPro" id="IPR018988">
    <property type="entry name" value="DUF2000"/>
</dbReference>
<keyword evidence="2" id="KW-1185">Reference proteome</keyword>
<name>G9EPQ4_9GAMM</name>
<dbReference type="EMBL" id="JH413825">
    <property type="protein sequence ID" value="EHL30756.1"/>
    <property type="molecule type" value="Genomic_DNA"/>
</dbReference>
<dbReference type="Gene3D" id="3.40.1490.10">
    <property type="entry name" value="Bit1"/>
    <property type="match status" value="1"/>
</dbReference>
<dbReference type="HOGENOM" id="CLU_3062951_0_0_6"/>
<dbReference type="Proteomes" id="UP000002770">
    <property type="component" value="Unassembled WGS sequence"/>
</dbReference>
<dbReference type="SUPFAM" id="SSF102462">
    <property type="entry name" value="Peptidyl-tRNA hydrolase II"/>
    <property type="match status" value="1"/>
</dbReference>
<accession>G9EPQ4</accession>
<dbReference type="InParanoid" id="G9EPQ4"/>
<gene>
    <name evidence="1" type="ORF">LDG_7242</name>
</gene>